<reference evidence="5" key="1">
    <citation type="submission" date="2025-08" db="UniProtKB">
        <authorList>
            <consortium name="Ensembl"/>
        </authorList>
    </citation>
    <scope>IDENTIFICATION</scope>
</reference>
<feature type="domain" description="Plectin/eS10 N-terminal" evidence="4">
    <location>
        <begin position="3"/>
        <end position="95"/>
    </location>
</feature>
<protein>
    <recommendedName>
        <fullName evidence="4">Plectin/eS10 N-terminal domain-containing protein</fullName>
    </recommendedName>
</protein>
<proteinExistence type="inferred from homology"/>
<evidence type="ECO:0000256" key="1">
    <source>
        <dbReference type="ARBA" id="ARBA00007278"/>
    </source>
</evidence>
<reference evidence="5" key="2">
    <citation type="submission" date="2025-09" db="UniProtKB">
        <authorList>
            <consortium name="Ensembl"/>
        </authorList>
    </citation>
    <scope>IDENTIFICATION</scope>
</reference>
<dbReference type="FunFam" id="1.10.10.10:FF:000388">
    <property type="entry name" value="plectin isoform X1"/>
    <property type="match status" value="1"/>
</dbReference>
<evidence type="ECO:0000256" key="3">
    <source>
        <dbReference type="ARBA" id="ARBA00023274"/>
    </source>
</evidence>
<keyword evidence="3" id="KW-0687">Ribonucleoprotein</keyword>
<dbReference type="GO" id="GO:0003735">
    <property type="term" value="F:structural constituent of ribosome"/>
    <property type="evidence" value="ECO:0007669"/>
    <property type="project" value="TreeGrafter"/>
</dbReference>
<dbReference type="PANTHER" id="PTHR12146:SF25">
    <property type="entry name" value="PLECTIN_ES10 N-TERMINAL DOMAIN-CONTAINING PROTEIN"/>
    <property type="match status" value="1"/>
</dbReference>
<dbReference type="InterPro" id="IPR037447">
    <property type="entry name" value="Ribosomal_eS10"/>
</dbReference>
<evidence type="ECO:0000259" key="4">
    <source>
        <dbReference type="Pfam" id="PF03501"/>
    </source>
</evidence>
<keyword evidence="2" id="KW-0689">Ribosomal protein</keyword>
<keyword evidence="6" id="KW-1185">Reference proteome</keyword>
<evidence type="ECO:0000313" key="5">
    <source>
        <dbReference type="Ensembl" id="ENSLBEP00000026882.1"/>
    </source>
</evidence>
<dbReference type="GO" id="GO:0003723">
    <property type="term" value="F:RNA binding"/>
    <property type="evidence" value="ECO:0007669"/>
    <property type="project" value="TreeGrafter"/>
</dbReference>
<dbReference type="Gene3D" id="1.10.10.10">
    <property type="entry name" value="Winged helix-like DNA-binding domain superfamily/Winged helix DNA-binding domain"/>
    <property type="match status" value="1"/>
</dbReference>
<dbReference type="GO" id="GO:0022627">
    <property type="term" value="C:cytosolic small ribosomal subunit"/>
    <property type="evidence" value="ECO:0007669"/>
    <property type="project" value="TreeGrafter"/>
</dbReference>
<dbReference type="Proteomes" id="UP000261660">
    <property type="component" value="Unplaced"/>
</dbReference>
<dbReference type="InterPro" id="IPR036388">
    <property type="entry name" value="WH-like_DNA-bd_sf"/>
</dbReference>
<accession>A0A3Q3G301</accession>
<dbReference type="STRING" id="56723.ENSLBEP00000026882"/>
<sequence>MVMPLADLRAIYELLFRDGVMVAKNDKRPQSMHPDVKGVTNLKVIRAMGSLKSKGFVRETFAWKHAYYYLTNEGIAYLREYLHLPPEIVPSTLQRVRHHVRSARVQTVKGPTSYISKPEPGREIQEEVMGSGGVNLFQTSYPLVLFPLLSSL</sequence>
<dbReference type="InParanoid" id="A0A3Q3G301"/>
<evidence type="ECO:0000256" key="2">
    <source>
        <dbReference type="ARBA" id="ARBA00022980"/>
    </source>
</evidence>
<dbReference type="InterPro" id="IPR005326">
    <property type="entry name" value="Plectin_eS10_N"/>
</dbReference>
<comment type="similarity">
    <text evidence="1">Belongs to the eukaryotic ribosomal protein eS10 family.</text>
</comment>
<name>A0A3Q3G301_9LABR</name>
<dbReference type="GeneTree" id="ENSGT00940000166022"/>
<dbReference type="AlphaFoldDB" id="A0A3Q3G301"/>
<dbReference type="Pfam" id="PF03501">
    <property type="entry name" value="S10_plectin"/>
    <property type="match status" value="1"/>
</dbReference>
<dbReference type="Ensembl" id="ENSLBET00000028181.1">
    <property type="protein sequence ID" value="ENSLBEP00000026882.1"/>
    <property type="gene ID" value="ENSLBEG00000020432.1"/>
</dbReference>
<dbReference type="PANTHER" id="PTHR12146">
    <property type="entry name" value="40S RIBOSOMAL PROTEIN S10"/>
    <property type="match status" value="1"/>
</dbReference>
<evidence type="ECO:0000313" key="6">
    <source>
        <dbReference type="Proteomes" id="UP000261660"/>
    </source>
</evidence>
<organism evidence="5 6">
    <name type="scientific">Labrus bergylta</name>
    <name type="common">ballan wrasse</name>
    <dbReference type="NCBI Taxonomy" id="56723"/>
    <lineage>
        <taxon>Eukaryota</taxon>
        <taxon>Metazoa</taxon>
        <taxon>Chordata</taxon>
        <taxon>Craniata</taxon>
        <taxon>Vertebrata</taxon>
        <taxon>Euteleostomi</taxon>
        <taxon>Actinopterygii</taxon>
        <taxon>Neopterygii</taxon>
        <taxon>Teleostei</taxon>
        <taxon>Neoteleostei</taxon>
        <taxon>Acanthomorphata</taxon>
        <taxon>Eupercaria</taxon>
        <taxon>Labriformes</taxon>
        <taxon>Labridae</taxon>
        <taxon>Labrus</taxon>
    </lineage>
</organism>